<dbReference type="InterPro" id="IPR024654">
    <property type="entry name" value="Calcineurin-like_PHP_lpxH"/>
</dbReference>
<dbReference type="PANTHER" id="PTHR42850">
    <property type="entry name" value="METALLOPHOSPHOESTERASE"/>
    <property type="match status" value="1"/>
</dbReference>
<organism evidence="6 7">
    <name type="scientific">Berkelbacteria bacterium GW2011_GWA1_36_9</name>
    <dbReference type="NCBI Taxonomy" id="1618331"/>
    <lineage>
        <taxon>Bacteria</taxon>
        <taxon>Candidatus Berkelbacteria</taxon>
    </lineage>
</organism>
<dbReference type="InterPro" id="IPR011152">
    <property type="entry name" value="Pesterase_MJ0912"/>
</dbReference>
<evidence type="ECO:0000313" key="6">
    <source>
        <dbReference type="EMBL" id="KKQ18750.1"/>
    </source>
</evidence>
<dbReference type="PIRSF" id="PIRSF000883">
    <property type="entry name" value="Pesterase_MJ0912"/>
    <property type="match status" value="1"/>
</dbReference>
<gene>
    <name evidence="6" type="ORF">US31_C0002G0095</name>
</gene>
<dbReference type="PROSITE" id="PS01269">
    <property type="entry name" value="UPF0025"/>
    <property type="match status" value="1"/>
</dbReference>
<protein>
    <recommendedName>
        <fullName evidence="4">Phosphoesterase</fullName>
        <ecNumber evidence="4">3.1.4.-</ecNumber>
    </recommendedName>
</protein>
<dbReference type="NCBIfam" id="TIGR00040">
    <property type="entry name" value="yfcE"/>
    <property type="match status" value="1"/>
</dbReference>
<accession>A0A0G0FY80</accession>
<evidence type="ECO:0000256" key="1">
    <source>
        <dbReference type="ARBA" id="ARBA00008950"/>
    </source>
</evidence>
<dbReference type="GO" id="GO:0005737">
    <property type="term" value="C:cytoplasm"/>
    <property type="evidence" value="ECO:0007669"/>
    <property type="project" value="TreeGrafter"/>
</dbReference>
<dbReference type="InterPro" id="IPR029052">
    <property type="entry name" value="Metallo-depent_PP-like"/>
</dbReference>
<comment type="similarity">
    <text evidence="1 4">Belongs to the metallophosphoesterase superfamily. YfcE family.</text>
</comment>
<evidence type="ECO:0000256" key="4">
    <source>
        <dbReference type="RuleBase" id="RU362039"/>
    </source>
</evidence>
<dbReference type="AlphaFoldDB" id="A0A0G0FY80"/>
<dbReference type="GO" id="GO:0046872">
    <property type="term" value="F:metal ion binding"/>
    <property type="evidence" value="ECO:0007669"/>
    <property type="project" value="UniProtKB-KW"/>
</dbReference>
<name>A0A0G0FY80_9BACT</name>
<evidence type="ECO:0000259" key="5">
    <source>
        <dbReference type="Pfam" id="PF12850"/>
    </source>
</evidence>
<sequence length="222" mass="25284">MKIALISDIHGNYSAFRAVWAEIKDYSLIMNVGDITGYYPDINESLKLLKNKKVINIFGNHDHYLLDGKLPFGKAEFLKKPFLNNLSTITQDNLAFLQLLESSLILSINNLTIGLFHGSLDNFEEYTYADNNFEAFKNSGLDVVVLGHTHQPMLKKINQTLVVNPGSVGQPRGLEKKSCYAIFDTQAKKVEFKKVYYNQTEICQKIELLGYDRQVIDILKEK</sequence>
<evidence type="ECO:0000313" key="7">
    <source>
        <dbReference type="Proteomes" id="UP000034508"/>
    </source>
</evidence>
<comment type="cofactor">
    <cofactor evidence="4">
        <name>a divalent metal cation</name>
        <dbReference type="ChEBI" id="CHEBI:60240"/>
    </cofactor>
</comment>
<comment type="caution">
    <text evidence="6">The sequence shown here is derived from an EMBL/GenBank/DDBJ whole genome shotgun (WGS) entry which is preliminary data.</text>
</comment>
<proteinExistence type="inferred from homology"/>
<dbReference type="Pfam" id="PF12850">
    <property type="entry name" value="Metallophos_2"/>
    <property type="match status" value="1"/>
</dbReference>
<feature type="domain" description="Calcineurin-like phosphoesterase" evidence="5">
    <location>
        <begin position="1"/>
        <end position="187"/>
    </location>
</feature>
<dbReference type="EMBL" id="LBSM01000002">
    <property type="protein sequence ID" value="KKQ18750.1"/>
    <property type="molecule type" value="Genomic_DNA"/>
</dbReference>
<reference evidence="6 7" key="1">
    <citation type="journal article" date="2015" name="Nature">
        <title>rRNA introns, odd ribosomes, and small enigmatic genomes across a large radiation of phyla.</title>
        <authorList>
            <person name="Brown C.T."/>
            <person name="Hug L.A."/>
            <person name="Thomas B.C."/>
            <person name="Sharon I."/>
            <person name="Castelle C.J."/>
            <person name="Singh A."/>
            <person name="Wilkins M.J."/>
            <person name="Williams K.H."/>
            <person name="Banfield J.F."/>
        </authorList>
    </citation>
    <scope>NUCLEOTIDE SEQUENCE [LARGE SCALE GENOMIC DNA]</scope>
</reference>
<dbReference type="Proteomes" id="UP000034508">
    <property type="component" value="Unassembled WGS sequence"/>
</dbReference>
<dbReference type="GO" id="GO:0016791">
    <property type="term" value="F:phosphatase activity"/>
    <property type="evidence" value="ECO:0007669"/>
    <property type="project" value="TreeGrafter"/>
</dbReference>
<dbReference type="InterPro" id="IPR020935">
    <property type="entry name" value="PdiEstase_YfcE_CS"/>
</dbReference>
<dbReference type="EC" id="3.1.4.-" evidence="4"/>
<dbReference type="InterPro" id="IPR050126">
    <property type="entry name" value="Ap4A_hydrolase"/>
</dbReference>
<dbReference type="SUPFAM" id="SSF56300">
    <property type="entry name" value="Metallo-dependent phosphatases"/>
    <property type="match status" value="1"/>
</dbReference>
<keyword evidence="3" id="KW-0378">Hydrolase</keyword>
<dbReference type="InterPro" id="IPR000979">
    <property type="entry name" value="Phosphodiesterase_MJ0936/Vps29"/>
</dbReference>
<keyword evidence="2 4" id="KW-0479">Metal-binding</keyword>
<dbReference type="PANTHER" id="PTHR42850:SF2">
    <property type="entry name" value="BLL5683 PROTEIN"/>
    <property type="match status" value="1"/>
</dbReference>
<evidence type="ECO:0000256" key="2">
    <source>
        <dbReference type="ARBA" id="ARBA00022723"/>
    </source>
</evidence>
<dbReference type="Gene3D" id="3.60.21.10">
    <property type="match status" value="1"/>
</dbReference>
<evidence type="ECO:0000256" key="3">
    <source>
        <dbReference type="ARBA" id="ARBA00022801"/>
    </source>
</evidence>